<comment type="caution">
    <text evidence="6">The sequence shown here is derived from an EMBL/GenBank/DDBJ whole genome shotgun (WGS) entry which is preliminary data.</text>
</comment>
<dbReference type="GO" id="GO:0022857">
    <property type="term" value="F:transmembrane transporter activity"/>
    <property type="evidence" value="ECO:0007669"/>
    <property type="project" value="InterPro"/>
</dbReference>
<dbReference type="InterPro" id="IPR050549">
    <property type="entry name" value="MFS_Trehalose_Transporter"/>
</dbReference>
<feature type="transmembrane region" description="Helical" evidence="5">
    <location>
        <begin position="12"/>
        <end position="35"/>
    </location>
</feature>
<sequence length="552" mass="60966">MDTKPLSTFRGKVWQVVPSVCAMLMCLPFGIMSGWPSPNYPTLTKPVEEDDTMTDPIALIRFTMEESAMVAGFLLIGHTAATPFSTIRCLRAKYGIVLGATLMTIGWIMMWQARDIYYLLGSRFLVGAGNGFGTGQLKYYIGEVCQDSLSVLLTKQINLYVFAGLILAFAFGLFVDFRQFSIISLVISILVLFVTIFLPVPPRELVKNNKIDEARKQISLLSPHLNADDQLSKIEKKLISEDTDLSYCDILKNSSLRKNLLLFAGTVFFQQLSGAPATLVYTQMIFASCGCPHPELCALVYIFAFFLANVYGIFCVPSHHKKRVLLFSCVGVSLLMLVQIVVLIENVNEKFWNFTSLVVLLLFIVVHTVGLGNVPFSLIPQLFPKEAEKVVGQFFVVLHSLLALAITKTFQVMFDQIGLLAPFCLFLAISSLSIVFNTAKSPVGALWHDRSLGLLVVAVLLPTTCRPTPLYLTNKGAALTGRHGRKFVVGNPDCSPDFYSRSASFVQMTRPPARQGTAHSASATCFCVICPNSLLNYNRRSVKASKRAVSNI</sequence>
<dbReference type="SUPFAM" id="SSF103473">
    <property type="entry name" value="MFS general substrate transporter"/>
    <property type="match status" value="1"/>
</dbReference>
<accession>A0AA38M6R2</accession>
<feature type="transmembrane region" description="Helical" evidence="5">
    <location>
        <begin position="157"/>
        <end position="175"/>
    </location>
</feature>
<protein>
    <submittedName>
        <fullName evidence="6">Uncharacterized protein</fullName>
    </submittedName>
</protein>
<dbReference type="AlphaFoldDB" id="A0AA38M6R2"/>
<feature type="transmembrane region" description="Helical" evidence="5">
    <location>
        <begin position="260"/>
        <end position="286"/>
    </location>
</feature>
<keyword evidence="4 5" id="KW-0472">Membrane</keyword>
<feature type="transmembrane region" description="Helical" evidence="5">
    <location>
        <begin position="116"/>
        <end position="137"/>
    </location>
</feature>
<dbReference type="PANTHER" id="PTHR48021">
    <property type="match status" value="1"/>
</dbReference>
<feature type="transmembrane region" description="Helical" evidence="5">
    <location>
        <begin position="94"/>
        <end position="110"/>
    </location>
</feature>
<evidence type="ECO:0000256" key="4">
    <source>
        <dbReference type="ARBA" id="ARBA00023136"/>
    </source>
</evidence>
<evidence type="ECO:0000256" key="2">
    <source>
        <dbReference type="ARBA" id="ARBA00022692"/>
    </source>
</evidence>
<evidence type="ECO:0000256" key="3">
    <source>
        <dbReference type="ARBA" id="ARBA00022989"/>
    </source>
</evidence>
<keyword evidence="7" id="KW-1185">Reference proteome</keyword>
<dbReference type="Proteomes" id="UP001168821">
    <property type="component" value="Unassembled WGS sequence"/>
</dbReference>
<organism evidence="6 7">
    <name type="scientific">Zophobas morio</name>
    <dbReference type="NCBI Taxonomy" id="2755281"/>
    <lineage>
        <taxon>Eukaryota</taxon>
        <taxon>Metazoa</taxon>
        <taxon>Ecdysozoa</taxon>
        <taxon>Arthropoda</taxon>
        <taxon>Hexapoda</taxon>
        <taxon>Insecta</taxon>
        <taxon>Pterygota</taxon>
        <taxon>Neoptera</taxon>
        <taxon>Endopterygota</taxon>
        <taxon>Coleoptera</taxon>
        <taxon>Polyphaga</taxon>
        <taxon>Cucujiformia</taxon>
        <taxon>Tenebrionidae</taxon>
        <taxon>Zophobas</taxon>
    </lineage>
</organism>
<comment type="subcellular location">
    <subcellularLocation>
        <location evidence="1">Membrane</location>
    </subcellularLocation>
</comment>
<dbReference type="InterPro" id="IPR036259">
    <property type="entry name" value="MFS_trans_sf"/>
</dbReference>
<feature type="transmembrane region" description="Helical" evidence="5">
    <location>
        <begin position="181"/>
        <end position="200"/>
    </location>
</feature>
<dbReference type="Gene3D" id="1.20.1250.20">
    <property type="entry name" value="MFS general substrate transporter like domains"/>
    <property type="match status" value="1"/>
</dbReference>
<dbReference type="InterPro" id="IPR005828">
    <property type="entry name" value="MFS_sugar_transport-like"/>
</dbReference>
<reference evidence="6" key="1">
    <citation type="journal article" date="2023" name="G3 (Bethesda)">
        <title>Whole genome assemblies of Zophobas morio and Tenebrio molitor.</title>
        <authorList>
            <person name="Kaur S."/>
            <person name="Stinson S.A."/>
            <person name="diCenzo G.C."/>
        </authorList>
    </citation>
    <scope>NUCLEOTIDE SEQUENCE</scope>
    <source>
        <strain evidence="6">QUZm001</strain>
    </source>
</reference>
<gene>
    <name evidence="6" type="ORF">Zmor_023071</name>
</gene>
<feature type="transmembrane region" description="Helical" evidence="5">
    <location>
        <begin position="298"/>
        <end position="317"/>
    </location>
</feature>
<evidence type="ECO:0000313" key="7">
    <source>
        <dbReference type="Proteomes" id="UP001168821"/>
    </source>
</evidence>
<proteinExistence type="predicted"/>
<evidence type="ECO:0000313" key="6">
    <source>
        <dbReference type="EMBL" id="KAJ3645411.1"/>
    </source>
</evidence>
<dbReference type="PANTHER" id="PTHR48021:SF46">
    <property type="entry name" value="MAJOR FACILITATOR SUPERFAMILY (MFS) PROFILE DOMAIN-CONTAINING PROTEIN"/>
    <property type="match status" value="1"/>
</dbReference>
<feature type="transmembrane region" description="Helical" evidence="5">
    <location>
        <begin position="419"/>
        <end position="439"/>
    </location>
</feature>
<keyword evidence="3 5" id="KW-1133">Transmembrane helix</keyword>
<dbReference type="EMBL" id="JALNTZ010000007">
    <property type="protein sequence ID" value="KAJ3645411.1"/>
    <property type="molecule type" value="Genomic_DNA"/>
</dbReference>
<evidence type="ECO:0000256" key="1">
    <source>
        <dbReference type="ARBA" id="ARBA00004370"/>
    </source>
</evidence>
<evidence type="ECO:0000256" key="5">
    <source>
        <dbReference type="SAM" id="Phobius"/>
    </source>
</evidence>
<feature type="transmembrane region" description="Helical" evidence="5">
    <location>
        <begin position="68"/>
        <end position="87"/>
    </location>
</feature>
<feature type="transmembrane region" description="Helical" evidence="5">
    <location>
        <begin position="390"/>
        <end position="407"/>
    </location>
</feature>
<dbReference type="Pfam" id="PF00083">
    <property type="entry name" value="Sugar_tr"/>
    <property type="match status" value="1"/>
</dbReference>
<feature type="transmembrane region" description="Helical" evidence="5">
    <location>
        <begin position="324"/>
        <end position="344"/>
    </location>
</feature>
<name>A0AA38M6R2_9CUCU</name>
<keyword evidence="2 5" id="KW-0812">Transmembrane</keyword>
<dbReference type="GO" id="GO:0016020">
    <property type="term" value="C:membrane"/>
    <property type="evidence" value="ECO:0007669"/>
    <property type="project" value="UniProtKB-SubCell"/>
</dbReference>
<feature type="transmembrane region" description="Helical" evidence="5">
    <location>
        <begin position="356"/>
        <end position="378"/>
    </location>
</feature>